<name>A0AAF5DCN2_STRER</name>
<keyword evidence="1" id="KW-1185">Reference proteome</keyword>
<proteinExistence type="predicted"/>
<accession>A0AAF5DCN2</accession>
<dbReference type="Proteomes" id="UP000035681">
    <property type="component" value="Unplaced"/>
</dbReference>
<organism evidence="1 2">
    <name type="scientific">Strongyloides stercoralis</name>
    <name type="common">Threadworm</name>
    <dbReference type="NCBI Taxonomy" id="6248"/>
    <lineage>
        <taxon>Eukaryota</taxon>
        <taxon>Metazoa</taxon>
        <taxon>Ecdysozoa</taxon>
        <taxon>Nematoda</taxon>
        <taxon>Chromadorea</taxon>
        <taxon>Rhabditida</taxon>
        <taxon>Tylenchina</taxon>
        <taxon>Panagrolaimomorpha</taxon>
        <taxon>Strongyloidoidea</taxon>
        <taxon>Strongyloididae</taxon>
        <taxon>Strongyloides</taxon>
    </lineage>
</organism>
<protein>
    <submittedName>
        <fullName evidence="2">Uncharacterized protein</fullName>
    </submittedName>
</protein>
<dbReference type="WBParaSite" id="TCONS_00010329.p1">
    <property type="protein sequence ID" value="TCONS_00010329.p1"/>
    <property type="gene ID" value="XLOC_003376"/>
</dbReference>
<evidence type="ECO:0000313" key="2">
    <source>
        <dbReference type="WBParaSite" id="TCONS_00010329.p1"/>
    </source>
</evidence>
<reference evidence="2" key="1">
    <citation type="submission" date="2024-02" db="UniProtKB">
        <authorList>
            <consortium name="WormBaseParasite"/>
        </authorList>
    </citation>
    <scope>IDENTIFICATION</scope>
</reference>
<evidence type="ECO:0000313" key="1">
    <source>
        <dbReference type="Proteomes" id="UP000035681"/>
    </source>
</evidence>
<sequence>MEAVVQLELNLDQGNFTGRNQRLLLYWVLIMKKRSYSGANQKQLNSFSNNADYNKEFIHYYCCIGGCCSTGAEAEAWRFFWRKLEDVGLLELNFKHGAFFLMGDIHLSMEAVVERIGGCCPAGAGSKTCKLFFGGIHLELMLVTIAKPELIYDKETSMKDVVKEVGGCCSTGAGSKTCKLFFERNSFRNNSNYNSETRYYCCCFGGCYSIGAESGEWKLFCKKFEDSMEAVVERIGGCCSTGAVSKTRQLFSFGRNSFSNNAKYDKLSRMWITETESEMCKLFSFGRNLFKINVSYDKESRYYYCCFGACCSTGTASEAIKLLWRKHEDVAILRLTIMLNTIKKPGCCSTGAELKTRQLFSFGRNSFINNAKYDKQSRRGLFRINVSYDKESRYVLLFQSTALEFSHCYRCFGGCYSTGTDSEAFRLFWKKLGNALTLQLNLKHKKLFCAGMGIHLRGIRNCCSAVAGSGAWDNRFWSKQKAVVLLELDLKDGNSPGMKWRLIETVSEARRFSRNKLGAVVLLRPNLNMAVPLEQTGSCGLY</sequence>
<dbReference type="AlphaFoldDB" id="A0AAF5DCN2"/>